<protein>
    <submittedName>
        <fullName evidence="1">Uncharacterized protein</fullName>
    </submittedName>
</protein>
<name>A0A1C7M8H5_GRIFR</name>
<dbReference type="AlphaFoldDB" id="A0A1C7M8H5"/>
<comment type="caution">
    <text evidence="1">The sequence shown here is derived from an EMBL/GenBank/DDBJ whole genome shotgun (WGS) entry which is preliminary data.</text>
</comment>
<gene>
    <name evidence="1" type="ORF">A0H81_07054</name>
</gene>
<proteinExistence type="predicted"/>
<evidence type="ECO:0000313" key="1">
    <source>
        <dbReference type="EMBL" id="OBZ73213.1"/>
    </source>
</evidence>
<keyword evidence="2" id="KW-1185">Reference proteome</keyword>
<evidence type="ECO:0000313" key="2">
    <source>
        <dbReference type="Proteomes" id="UP000092993"/>
    </source>
</evidence>
<dbReference type="OrthoDB" id="3061719at2759"/>
<reference evidence="1 2" key="1">
    <citation type="submission" date="2016-03" db="EMBL/GenBank/DDBJ databases">
        <title>Whole genome sequencing of Grifola frondosa 9006-11.</title>
        <authorList>
            <person name="Min B."/>
            <person name="Park H."/>
            <person name="Kim J.-G."/>
            <person name="Cho H."/>
            <person name="Oh Y.-L."/>
            <person name="Kong W.-S."/>
            <person name="Choi I.-G."/>
        </authorList>
    </citation>
    <scope>NUCLEOTIDE SEQUENCE [LARGE SCALE GENOMIC DNA]</scope>
    <source>
        <strain evidence="1 2">9006-11</strain>
    </source>
</reference>
<dbReference type="OMA" id="IQACMAF"/>
<sequence>MVDAYAMTKTQLYSEKLFLKIEAIKFAHDFADKAVGPSGMQFKQQFYAGAFSKDQSGFWLQRFDSLNNNDKRTDRQYRKQYSLFKRSIENDIKARNRLLHIYLHFGAPVLLDSHWCISNLHNGTHNFATLLNLLITNTPHVNPSNSTNGTQNCLSAVQEGSTKLLLEIANRVDETFFNYLEAFLADYPSNVPSE</sequence>
<dbReference type="EMBL" id="LUGG01000007">
    <property type="protein sequence ID" value="OBZ73213.1"/>
    <property type="molecule type" value="Genomic_DNA"/>
</dbReference>
<dbReference type="Proteomes" id="UP000092993">
    <property type="component" value="Unassembled WGS sequence"/>
</dbReference>
<accession>A0A1C7M8H5</accession>
<organism evidence="1 2">
    <name type="scientific">Grifola frondosa</name>
    <name type="common">Maitake</name>
    <name type="synonym">Polyporus frondosus</name>
    <dbReference type="NCBI Taxonomy" id="5627"/>
    <lineage>
        <taxon>Eukaryota</taxon>
        <taxon>Fungi</taxon>
        <taxon>Dikarya</taxon>
        <taxon>Basidiomycota</taxon>
        <taxon>Agaricomycotina</taxon>
        <taxon>Agaricomycetes</taxon>
        <taxon>Polyporales</taxon>
        <taxon>Grifolaceae</taxon>
        <taxon>Grifola</taxon>
    </lineage>
</organism>